<dbReference type="Proteomes" id="UP000040841">
    <property type="component" value="Unassembled WGS sequence"/>
</dbReference>
<evidence type="ECO:0000313" key="2">
    <source>
        <dbReference type="Proteomes" id="UP000040841"/>
    </source>
</evidence>
<comment type="caution">
    <text evidence="1">The sequence shown here is derived from an EMBL/GenBank/DDBJ whole genome shotgun (WGS) entry which is preliminary data.</text>
</comment>
<reference evidence="1 2" key="1">
    <citation type="submission" date="2015-03" db="EMBL/GenBank/DDBJ databases">
        <authorList>
            <consortium name="Pathogen Informatics"/>
            <person name="Murphy D."/>
        </authorList>
    </citation>
    <scope>NUCLEOTIDE SEQUENCE [LARGE SCALE GENOMIC DNA]</scope>
    <source>
        <strain evidence="1 2">FE82747</strain>
    </source>
</reference>
<sequence>MPEKMRKTIYITQNNIHRTPINRVYEIGNNCS</sequence>
<organism evidence="1 2">
    <name type="scientific">Yersinia mollaretii</name>
    <dbReference type="NCBI Taxonomy" id="33060"/>
    <lineage>
        <taxon>Bacteria</taxon>
        <taxon>Pseudomonadati</taxon>
        <taxon>Pseudomonadota</taxon>
        <taxon>Gammaproteobacteria</taxon>
        <taxon>Enterobacterales</taxon>
        <taxon>Yersiniaceae</taxon>
        <taxon>Yersinia</taxon>
    </lineage>
</organism>
<evidence type="ECO:0000313" key="1">
    <source>
        <dbReference type="EMBL" id="CNH52010.1"/>
    </source>
</evidence>
<accession>A0AA36PI64</accession>
<gene>
    <name evidence="1" type="ORF">ERS008502_00680</name>
</gene>
<protein>
    <submittedName>
        <fullName evidence="1">Uncharacterized protein</fullName>
    </submittedName>
</protein>
<proteinExistence type="predicted"/>
<dbReference type="AlphaFoldDB" id="A0AA36PI64"/>
<name>A0AA36PI64_YERMO</name>
<dbReference type="EMBL" id="CQBM01000001">
    <property type="protein sequence ID" value="CNH52010.1"/>
    <property type="molecule type" value="Genomic_DNA"/>
</dbReference>